<evidence type="ECO:0000256" key="7">
    <source>
        <dbReference type="ARBA" id="ARBA00035652"/>
    </source>
</evidence>
<evidence type="ECO:0000259" key="10">
    <source>
        <dbReference type="PROSITE" id="PS50928"/>
    </source>
</evidence>
<dbReference type="PROSITE" id="PS50928">
    <property type="entry name" value="ABC_TM1"/>
    <property type="match status" value="1"/>
</dbReference>
<comment type="similarity">
    <text evidence="6">In the C-terminal section; belongs to the OsmX family.</text>
</comment>
<dbReference type="PANTHER" id="PTHR30177">
    <property type="entry name" value="GLYCINE BETAINE/L-PROLINE TRANSPORT SYSTEM PERMEASE PROTEIN PROW"/>
    <property type="match status" value="1"/>
</dbReference>
<evidence type="ECO:0000256" key="4">
    <source>
        <dbReference type="ARBA" id="ARBA00022989"/>
    </source>
</evidence>
<dbReference type="GO" id="GO:0043190">
    <property type="term" value="C:ATP-binding cassette (ABC) transporter complex"/>
    <property type="evidence" value="ECO:0007669"/>
    <property type="project" value="InterPro"/>
</dbReference>
<feature type="transmembrane region" description="Helical" evidence="8">
    <location>
        <begin position="386"/>
        <end position="404"/>
    </location>
</feature>
<comment type="caution">
    <text evidence="11">The sequence shown here is derived from an EMBL/GenBank/DDBJ whole genome shotgun (WGS) entry which is preliminary data.</text>
</comment>
<keyword evidence="4 8" id="KW-1133">Transmembrane helix</keyword>
<keyword evidence="2 8" id="KW-0813">Transport</keyword>
<gene>
    <name evidence="11" type="ORF">GCM10010911_33540</name>
</gene>
<comment type="subcellular location">
    <subcellularLocation>
        <location evidence="8">Cell membrane</location>
        <topology evidence="8">Multi-pass membrane protein</topology>
    </subcellularLocation>
    <subcellularLocation>
        <location evidence="1">Membrane</location>
        <topology evidence="1">Multi-pass membrane protein</topology>
    </subcellularLocation>
</comment>
<dbReference type="SUPFAM" id="SSF53850">
    <property type="entry name" value="Periplasmic binding protein-like II"/>
    <property type="match status" value="1"/>
</dbReference>
<dbReference type="InterPro" id="IPR035906">
    <property type="entry name" value="MetI-like_sf"/>
</dbReference>
<proteinExistence type="inferred from homology"/>
<evidence type="ECO:0000313" key="12">
    <source>
        <dbReference type="Proteomes" id="UP000612456"/>
    </source>
</evidence>
<evidence type="ECO:0000256" key="2">
    <source>
        <dbReference type="ARBA" id="ARBA00022448"/>
    </source>
</evidence>
<dbReference type="InterPro" id="IPR007210">
    <property type="entry name" value="ABC_Gly_betaine_transp_sub-bd"/>
</dbReference>
<evidence type="ECO:0000256" key="5">
    <source>
        <dbReference type="ARBA" id="ARBA00023136"/>
    </source>
</evidence>
<protein>
    <recommendedName>
        <fullName evidence="10">ABC transmembrane type-1 domain-containing protein</fullName>
    </recommendedName>
</protein>
<evidence type="ECO:0000256" key="3">
    <source>
        <dbReference type="ARBA" id="ARBA00022692"/>
    </source>
</evidence>
<keyword evidence="3 8" id="KW-0812">Transmembrane</keyword>
<dbReference type="PANTHER" id="PTHR30177:SF4">
    <property type="entry name" value="OSMOPROTECTANT IMPORT PERMEASE PROTEIN OSMW"/>
    <property type="match status" value="1"/>
</dbReference>
<dbReference type="CDD" id="cd06261">
    <property type="entry name" value="TM_PBP2"/>
    <property type="match status" value="1"/>
</dbReference>
<dbReference type="GO" id="GO:0022857">
    <property type="term" value="F:transmembrane transporter activity"/>
    <property type="evidence" value="ECO:0007669"/>
    <property type="project" value="InterPro"/>
</dbReference>
<feature type="domain" description="ABC transmembrane type-1" evidence="10">
    <location>
        <begin position="326"/>
        <end position="509"/>
    </location>
</feature>
<evidence type="ECO:0000256" key="9">
    <source>
        <dbReference type="SAM" id="SignalP"/>
    </source>
</evidence>
<dbReference type="Gene3D" id="3.40.190.120">
    <property type="entry name" value="Osmoprotection protein (prox), domain 2"/>
    <property type="match status" value="1"/>
</dbReference>
<feature type="chain" id="PRO_5038452796" description="ABC transmembrane type-1 domain-containing protein" evidence="9">
    <location>
        <begin position="23"/>
        <end position="517"/>
    </location>
</feature>
<feature type="transmembrane region" description="Helical" evidence="8">
    <location>
        <begin position="327"/>
        <end position="350"/>
    </location>
</feature>
<dbReference type="GO" id="GO:0031460">
    <property type="term" value="P:glycine betaine transport"/>
    <property type="evidence" value="ECO:0007669"/>
    <property type="project" value="TreeGrafter"/>
</dbReference>
<feature type="signal peptide" evidence="9">
    <location>
        <begin position="1"/>
        <end position="22"/>
    </location>
</feature>
<dbReference type="InterPro" id="IPR051204">
    <property type="entry name" value="ABC_transp_perm/SBD"/>
</dbReference>
<keyword evidence="12" id="KW-1185">Reference proteome</keyword>
<dbReference type="Pfam" id="PF00528">
    <property type="entry name" value="BPD_transp_1"/>
    <property type="match status" value="1"/>
</dbReference>
<reference evidence="11" key="2">
    <citation type="submission" date="2020-09" db="EMBL/GenBank/DDBJ databases">
        <authorList>
            <person name="Sun Q."/>
            <person name="Zhou Y."/>
        </authorList>
    </citation>
    <scope>NUCLEOTIDE SEQUENCE</scope>
    <source>
        <strain evidence="11">CGMCC 1.15178</strain>
    </source>
</reference>
<evidence type="ECO:0000313" key="11">
    <source>
        <dbReference type="EMBL" id="GGD72995.1"/>
    </source>
</evidence>
<comment type="similarity">
    <text evidence="7">In the N-terminal section; belongs to the binding-protein-dependent transport system permease family.</text>
</comment>
<dbReference type="FunFam" id="1.10.3720.10:FF:000001">
    <property type="entry name" value="Glycine betaine ABC transporter, permease"/>
    <property type="match status" value="1"/>
</dbReference>
<dbReference type="Pfam" id="PF04069">
    <property type="entry name" value="OpuAC"/>
    <property type="match status" value="1"/>
</dbReference>
<evidence type="ECO:0000256" key="1">
    <source>
        <dbReference type="ARBA" id="ARBA00004141"/>
    </source>
</evidence>
<accession>A0A917DW35</accession>
<dbReference type="SUPFAM" id="SSF161098">
    <property type="entry name" value="MetI-like"/>
    <property type="match status" value="1"/>
</dbReference>
<dbReference type="PROSITE" id="PS51257">
    <property type="entry name" value="PROKAR_LIPOPROTEIN"/>
    <property type="match status" value="1"/>
</dbReference>
<reference evidence="11" key="1">
    <citation type="journal article" date="2014" name="Int. J. Syst. Evol. Microbiol.">
        <title>Complete genome sequence of Corynebacterium casei LMG S-19264T (=DSM 44701T), isolated from a smear-ripened cheese.</title>
        <authorList>
            <consortium name="US DOE Joint Genome Institute (JGI-PGF)"/>
            <person name="Walter F."/>
            <person name="Albersmeier A."/>
            <person name="Kalinowski J."/>
            <person name="Ruckert C."/>
        </authorList>
    </citation>
    <scope>NUCLEOTIDE SEQUENCE</scope>
    <source>
        <strain evidence="11">CGMCC 1.15178</strain>
    </source>
</reference>
<feature type="transmembrane region" description="Helical" evidence="8">
    <location>
        <begin position="487"/>
        <end position="508"/>
    </location>
</feature>
<feature type="transmembrane region" description="Helical" evidence="8">
    <location>
        <begin position="357"/>
        <end position="380"/>
    </location>
</feature>
<dbReference type="InterPro" id="IPR000515">
    <property type="entry name" value="MetI-like"/>
</dbReference>
<dbReference type="Gene3D" id="3.40.190.10">
    <property type="entry name" value="Periplasmic binding protein-like II"/>
    <property type="match status" value="1"/>
</dbReference>
<keyword evidence="5 8" id="KW-0472">Membrane</keyword>
<feature type="transmembrane region" description="Helical" evidence="8">
    <location>
        <begin position="440"/>
        <end position="467"/>
    </location>
</feature>
<dbReference type="Gene3D" id="1.10.3720.10">
    <property type="entry name" value="MetI-like"/>
    <property type="match status" value="1"/>
</dbReference>
<dbReference type="Proteomes" id="UP000612456">
    <property type="component" value="Unassembled WGS sequence"/>
</dbReference>
<sequence length="517" mass="56902">MRKTTTRVAALSFILLSLVASACGKGATDTIQIGTQTYTEAKTLAEMYKVLIEERTKLKVKIVPDLASSPIIITAMKSNEIQMGTLYSGEIFNNHFPVNKTNDRQEVLKQAQEGFNKYFDFKWFDSYGFENTYALTVTQDVAKQYKLNTVSDLKSHAQAMIIGVDSTWLERDNDGYNAFTNFYGFKFKKTLPMEISLVHKAAADKKVDVVVAYTTDSGLKQYDLKTLKDDKQFFPPYDASPVVRNDTLKQHPELNDMISLLVGKLDTTTMSALNYEVEVNKRSTKEVAYEFLKTIHLLDADVNPPRSDLNLLEYVKENAGYLLHLTWVHIVMVFSGLGLALIVGIPLGVLSARSKKLAAIILPVANFIQVIPSLALLALLMIVLGLGFKTVVVGLFLYSLLPIIRNTYVGLNQVDSGVSEAGKGVGMSSMQLLLQVQLPLALPFLMAGLRIAAVIAIGVATLAPLIGGEGLGREIYSGLNLQNNIKIYAGAIPACLLAILADIFLGMLQNKLKSRNQ</sequence>
<dbReference type="AlphaFoldDB" id="A0A917DW35"/>
<dbReference type="EMBL" id="BMHP01000002">
    <property type="protein sequence ID" value="GGD72995.1"/>
    <property type="molecule type" value="Genomic_DNA"/>
</dbReference>
<organism evidence="11 12">
    <name type="scientific">Paenibacillus nasutitermitis</name>
    <dbReference type="NCBI Taxonomy" id="1652958"/>
    <lineage>
        <taxon>Bacteria</taxon>
        <taxon>Bacillati</taxon>
        <taxon>Bacillota</taxon>
        <taxon>Bacilli</taxon>
        <taxon>Bacillales</taxon>
        <taxon>Paenibacillaceae</taxon>
        <taxon>Paenibacillus</taxon>
    </lineage>
</organism>
<comment type="similarity">
    <text evidence="8">Belongs to the binding-protein-dependent transport system permease family.</text>
</comment>
<keyword evidence="9" id="KW-0732">Signal</keyword>
<evidence type="ECO:0000256" key="6">
    <source>
        <dbReference type="ARBA" id="ARBA00035642"/>
    </source>
</evidence>
<evidence type="ECO:0000256" key="8">
    <source>
        <dbReference type="RuleBase" id="RU363032"/>
    </source>
</evidence>
<name>A0A917DW35_9BACL</name>